<evidence type="ECO:0000256" key="2">
    <source>
        <dbReference type="ARBA" id="ARBA00006521"/>
    </source>
</evidence>
<comment type="catalytic activity">
    <reaction evidence="1">
        <text>Hydrolyzes single-stranded DNA or mismatched double-stranded DNA and polynucleotides, releasing free uracil.</text>
        <dbReference type="EC" id="3.2.2.27"/>
    </reaction>
</comment>
<dbReference type="Gene3D" id="3.40.470.10">
    <property type="entry name" value="Uracil-DNA glycosylase-like domain"/>
    <property type="match status" value="1"/>
</dbReference>
<keyword evidence="9" id="KW-0408">Iron</keyword>
<evidence type="ECO:0000313" key="13">
    <source>
        <dbReference type="EMBL" id="MBC8200040.1"/>
    </source>
</evidence>
<evidence type="ECO:0000256" key="1">
    <source>
        <dbReference type="ARBA" id="ARBA00001400"/>
    </source>
</evidence>
<evidence type="ECO:0000256" key="7">
    <source>
        <dbReference type="ARBA" id="ARBA00022763"/>
    </source>
</evidence>
<dbReference type="Pfam" id="PF03167">
    <property type="entry name" value="UDG"/>
    <property type="match status" value="1"/>
</dbReference>
<organism evidence="13 14">
    <name type="scientific">Candidatus Desulfaltia bathyphila</name>
    <dbReference type="NCBI Taxonomy" id="2841697"/>
    <lineage>
        <taxon>Bacteria</taxon>
        <taxon>Pseudomonadati</taxon>
        <taxon>Thermodesulfobacteriota</taxon>
        <taxon>Desulfobacteria</taxon>
        <taxon>Desulfobacterales</taxon>
        <taxon>Desulfobacterales incertae sedis</taxon>
        <taxon>Candidatus Desulfaltia</taxon>
    </lineage>
</organism>
<dbReference type="PANTHER" id="PTHR33693">
    <property type="entry name" value="TYPE-5 URACIL-DNA GLYCOSYLASE"/>
    <property type="match status" value="1"/>
</dbReference>
<evidence type="ECO:0000256" key="10">
    <source>
        <dbReference type="ARBA" id="ARBA00023014"/>
    </source>
</evidence>
<comment type="similarity">
    <text evidence="2">Belongs to the uracil-DNA glycosylase (UDG) superfamily. Type 4 (UDGa) family.</text>
</comment>
<comment type="caution">
    <text evidence="13">The sequence shown here is derived from an EMBL/GenBank/DDBJ whole genome shotgun (WGS) entry which is preliminary data.</text>
</comment>
<evidence type="ECO:0000256" key="5">
    <source>
        <dbReference type="ARBA" id="ARBA00022485"/>
    </source>
</evidence>
<reference evidence="13 14" key="1">
    <citation type="submission" date="2020-08" db="EMBL/GenBank/DDBJ databases">
        <title>Bridging the membrane lipid divide: bacteria of the FCB group superphylum have the potential to synthesize archaeal ether lipids.</title>
        <authorList>
            <person name="Villanueva L."/>
            <person name="Von Meijenfeldt F.A.B."/>
            <person name="Westbye A.B."/>
            <person name="Yadav S."/>
            <person name="Hopmans E.C."/>
            <person name="Dutilh B.E."/>
            <person name="Sinninghe Damste J.S."/>
        </authorList>
    </citation>
    <scope>NUCLEOTIDE SEQUENCE [LARGE SCALE GENOMIC DNA]</scope>
    <source>
        <strain evidence="13">NIOZ-UU82</strain>
    </source>
</reference>
<keyword evidence="7" id="KW-0227">DNA damage</keyword>
<accession>A0A8J6TC72</accession>
<keyword evidence="10" id="KW-0411">Iron-sulfur</keyword>
<gene>
    <name evidence="13" type="ORF">H8E80_08375</name>
</gene>
<dbReference type="InterPro" id="IPR036895">
    <property type="entry name" value="Uracil-DNA_glycosylase-like_sf"/>
</dbReference>
<evidence type="ECO:0000313" key="14">
    <source>
        <dbReference type="Proteomes" id="UP000603545"/>
    </source>
</evidence>
<dbReference type="AlphaFoldDB" id="A0A8J6TC72"/>
<dbReference type="InterPro" id="IPR005122">
    <property type="entry name" value="Uracil-DNA_glycosylase-like"/>
</dbReference>
<evidence type="ECO:0000256" key="4">
    <source>
        <dbReference type="ARBA" id="ARBA00019403"/>
    </source>
</evidence>
<dbReference type="CDD" id="cd10030">
    <property type="entry name" value="UDG-F4_TTUDGA_SPO1dp_like"/>
    <property type="match status" value="1"/>
</dbReference>
<protein>
    <recommendedName>
        <fullName evidence="4">Type-4 uracil-DNA glycosylase</fullName>
        <ecNumber evidence="3">3.2.2.27</ecNumber>
    </recommendedName>
</protein>
<dbReference type="PANTHER" id="PTHR33693:SF1">
    <property type="entry name" value="TYPE-4 URACIL-DNA GLYCOSYLASE"/>
    <property type="match status" value="1"/>
</dbReference>
<evidence type="ECO:0000256" key="11">
    <source>
        <dbReference type="ARBA" id="ARBA00023204"/>
    </source>
</evidence>
<evidence type="ECO:0000256" key="3">
    <source>
        <dbReference type="ARBA" id="ARBA00012030"/>
    </source>
</evidence>
<evidence type="ECO:0000256" key="9">
    <source>
        <dbReference type="ARBA" id="ARBA00023004"/>
    </source>
</evidence>
<dbReference type="Proteomes" id="UP000603545">
    <property type="component" value="Unassembled WGS sequence"/>
</dbReference>
<evidence type="ECO:0000256" key="8">
    <source>
        <dbReference type="ARBA" id="ARBA00022801"/>
    </source>
</evidence>
<sequence length="231" mass="26006">MTNGRELNIAVEEVKNTLCFLAETGCTGFDCEKKSLETIECWGKDMAFMPQTLEQIRADLGDCRCCKLSNSRKNIVFGAGSPVARLVFVGEGPGFEEDKTGKPFVGAAGKLLTKIIQAIKLTREQVYICNIIKCRPPGNRNPEPDEIKACFPFLERQIAALKPDFICALGLFATQTLLETKEPISKLRGRFHDYKGIKLLPTYHPAYLLRNLDKKRDVWEDMKKLINEMGE</sequence>
<dbReference type="EMBL" id="JACNLL010000074">
    <property type="protein sequence ID" value="MBC8200040.1"/>
    <property type="molecule type" value="Genomic_DNA"/>
</dbReference>
<dbReference type="GO" id="GO:0006281">
    <property type="term" value="P:DNA repair"/>
    <property type="evidence" value="ECO:0007669"/>
    <property type="project" value="UniProtKB-KW"/>
</dbReference>
<dbReference type="SMART" id="SM00986">
    <property type="entry name" value="UDG"/>
    <property type="match status" value="1"/>
</dbReference>
<evidence type="ECO:0000256" key="6">
    <source>
        <dbReference type="ARBA" id="ARBA00022723"/>
    </source>
</evidence>
<keyword evidence="6" id="KW-0479">Metal-binding</keyword>
<feature type="domain" description="Uracil-DNA glycosylase-like" evidence="12">
    <location>
        <begin position="77"/>
        <end position="223"/>
    </location>
</feature>
<name>A0A8J6TC72_9BACT</name>
<dbReference type="GO" id="GO:0046872">
    <property type="term" value="F:metal ion binding"/>
    <property type="evidence" value="ECO:0007669"/>
    <property type="project" value="UniProtKB-KW"/>
</dbReference>
<dbReference type="SMART" id="SM00987">
    <property type="entry name" value="UreE_C"/>
    <property type="match status" value="1"/>
</dbReference>
<dbReference type="GO" id="GO:0004844">
    <property type="term" value="F:uracil DNA N-glycosylase activity"/>
    <property type="evidence" value="ECO:0007669"/>
    <property type="project" value="UniProtKB-EC"/>
</dbReference>
<keyword evidence="8" id="KW-0378">Hydrolase</keyword>
<dbReference type="EC" id="3.2.2.27" evidence="3"/>
<keyword evidence="5" id="KW-0004">4Fe-4S</keyword>
<dbReference type="GO" id="GO:0051539">
    <property type="term" value="F:4 iron, 4 sulfur cluster binding"/>
    <property type="evidence" value="ECO:0007669"/>
    <property type="project" value="UniProtKB-KW"/>
</dbReference>
<dbReference type="InterPro" id="IPR005273">
    <property type="entry name" value="Ura-DNA_glyco_family4"/>
</dbReference>
<dbReference type="SUPFAM" id="SSF52141">
    <property type="entry name" value="Uracil-DNA glycosylase-like"/>
    <property type="match status" value="1"/>
</dbReference>
<dbReference type="NCBIfam" id="TIGR00758">
    <property type="entry name" value="UDG_fam4"/>
    <property type="match status" value="1"/>
</dbReference>
<dbReference type="InterPro" id="IPR051536">
    <property type="entry name" value="UDG_Type-4/5"/>
</dbReference>
<keyword evidence="11" id="KW-0234">DNA repair</keyword>
<proteinExistence type="inferred from homology"/>
<evidence type="ECO:0000259" key="12">
    <source>
        <dbReference type="SMART" id="SM00986"/>
    </source>
</evidence>